<evidence type="ECO:0000313" key="2">
    <source>
        <dbReference type="EMBL" id="EED88812.1"/>
    </source>
</evidence>
<dbReference type="GeneID" id="7441809"/>
<feature type="region of interest" description="Disordered" evidence="1">
    <location>
        <begin position="575"/>
        <end position="597"/>
    </location>
</feature>
<dbReference type="Proteomes" id="UP000001449">
    <property type="component" value="Chromosome 14"/>
</dbReference>
<reference evidence="2 3" key="1">
    <citation type="journal article" date="2004" name="Science">
        <title>The genome of the diatom Thalassiosira pseudonana: ecology, evolution, and metabolism.</title>
        <authorList>
            <person name="Armbrust E.V."/>
            <person name="Berges J.A."/>
            <person name="Bowler C."/>
            <person name="Green B.R."/>
            <person name="Martinez D."/>
            <person name="Putnam N.H."/>
            <person name="Zhou S."/>
            <person name="Allen A.E."/>
            <person name="Apt K.E."/>
            <person name="Bechner M."/>
            <person name="Brzezinski M.A."/>
            <person name="Chaal B.K."/>
            <person name="Chiovitti A."/>
            <person name="Davis A.K."/>
            <person name="Demarest M.S."/>
            <person name="Detter J.C."/>
            <person name="Glavina T."/>
            <person name="Goodstein D."/>
            <person name="Hadi M.Z."/>
            <person name="Hellsten U."/>
            <person name="Hildebrand M."/>
            <person name="Jenkins B.D."/>
            <person name="Jurka J."/>
            <person name="Kapitonov V.V."/>
            <person name="Kroger N."/>
            <person name="Lau W.W."/>
            <person name="Lane T.W."/>
            <person name="Larimer F.W."/>
            <person name="Lippmeier J.C."/>
            <person name="Lucas S."/>
            <person name="Medina M."/>
            <person name="Montsant A."/>
            <person name="Obornik M."/>
            <person name="Parker M.S."/>
            <person name="Palenik B."/>
            <person name="Pazour G.J."/>
            <person name="Richardson P.M."/>
            <person name="Rynearson T.A."/>
            <person name="Saito M.A."/>
            <person name="Schwartz D.C."/>
            <person name="Thamatrakoln K."/>
            <person name="Valentin K."/>
            <person name="Vardi A."/>
            <person name="Wilkerson F.P."/>
            <person name="Rokhsar D.S."/>
        </authorList>
    </citation>
    <scope>NUCLEOTIDE SEQUENCE [LARGE SCALE GENOMIC DNA]</scope>
    <source>
        <strain evidence="2 3">CCMP1335</strain>
    </source>
</reference>
<dbReference type="RefSeq" id="XP_002293803.1">
    <property type="nucleotide sequence ID" value="XM_002293767.1"/>
</dbReference>
<evidence type="ECO:0000313" key="3">
    <source>
        <dbReference type="Proteomes" id="UP000001449"/>
    </source>
</evidence>
<proteinExistence type="predicted"/>
<feature type="compositionally biased region" description="Polar residues" evidence="1">
    <location>
        <begin position="23"/>
        <end position="33"/>
    </location>
</feature>
<evidence type="ECO:0000256" key="1">
    <source>
        <dbReference type="SAM" id="MobiDB-lite"/>
    </source>
</evidence>
<name>B8CCP2_THAPS</name>
<organism evidence="2 3">
    <name type="scientific">Thalassiosira pseudonana</name>
    <name type="common">Marine diatom</name>
    <name type="synonym">Cyclotella nana</name>
    <dbReference type="NCBI Taxonomy" id="35128"/>
    <lineage>
        <taxon>Eukaryota</taxon>
        <taxon>Sar</taxon>
        <taxon>Stramenopiles</taxon>
        <taxon>Ochrophyta</taxon>
        <taxon>Bacillariophyta</taxon>
        <taxon>Coscinodiscophyceae</taxon>
        <taxon>Thalassiosirophycidae</taxon>
        <taxon>Thalassiosirales</taxon>
        <taxon>Thalassiosiraceae</taxon>
        <taxon>Thalassiosira</taxon>
    </lineage>
</organism>
<keyword evidence="3" id="KW-1185">Reference proteome</keyword>
<reference evidence="2 3" key="2">
    <citation type="journal article" date="2008" name="Nature">
        <title>The Phaeodactylum genome reveals the evolutionary history of diatom genomes.</title>
        <authorList>
            <person name="Bowler C."/>
            <person name="Allen A.E."/>
            <person name="Badger J.H."/>
            <person name="Grimwood J."/>
            <person name="Jabbari K."/>
            <person name="Kuo A."/>
            <person name="Maheswari U."/>
            <person name="Martens C."/>
            <person name="Maumus F."/>
            <person name="Otillar R.P."/>
            <person name="Rayko E."/>
            <person name="Salamov A."/>
            <person name="Vandepoele K."/>
            <person name="Beszteri B."/>
            <person name="Gruber A."/>
            <person name="Heijde M."/>
            <person name="Katinka M."/>
            <person name="Mock T."/>
            <person name="Valentin K."/>
            <person name="Verret F."/>
            <person name="Berges J.A."/>
            <person name="Brownlee C."/>
            <person name="Cadoret J.P."/>
            <person name="Chiovitti A."/>
            <person name="Choi C.J."/>
            <person name="Coesel S."/>
            <person name="De Martino A."/>
            <person name="Detter J.C."/>
            <person name="Durkin C."/>
            <person name="Falciatore A."/>
            <person name="Fournet J."/>
            <person name="Haruta M."/>
            <person name="Huysman M.J."/>
            <person name="Jenkins B.D."/>
            <person name="Jiroutova K."/>
            <person name="Jorgensen R.E."/>
            <person name="Joubert Y."/>
            <person name="Kaplan A."/>
            <person name="Kroger N."/>
            <person name="Kroth P.G."/>
            <person name="La Roche J."/>
            <person name="Lindquist E."/>
            <person name="Lommer M."/>
            <person name="Martin-Jezequel V."/>
            <person name="Lopez P.J."/>
            <person name="Lucas S."/>
            <person name="Mangogna M."/>
            <person name="McGinnis K."/>
            <person name="Medlin L.K."/>
            <person name="Montsant A."/>
            <person name="Oudot-Le Secq M.P."/>
            <person name="Napoli C."/>
            <person name="Obornik M."/>
            <person name="Parker M.S."/>
            <person name="Petit J.L."/>
            <person name="Porcel B.M."/>
            <person name="Poulsen N."/>
            <person name="Robison M."/>
            <person name="Rychlewski L."/>
            <person name="Rynearson T.A."/>
            <person name="Schmutz J."/>
            <person name="Shapiro H."/>
            <person name="Siaut M."/>
            <person name="Stanley M."/>
            <person name="Sussman M.R."/>
            <person name="Taylor A.R."/>
            <person name="Vardi A."/>
            <person name="von Dassow P."/>
            <person name="Vyverman W."/>
            <person name="Willis A."/>
            <person name="Wyrwicz L.S."/>
            <person name="Rokhsar D.S."/>
            <person name="Weissenbach J."/>
            <person name="Armbrust E.V."/>
            <person name="Green B.R."/>
            <person name="Van de Peer Y."/>
            <person name="Grigoriev I.V."/>
        </authorList>
    </citation>
    <scope>NUCLEOTIDE SEQUENCE [LARGE SCALE GENOMIC DNA]</scope>
    <source>
        <strain evidence="2 3">CCMP1335</strain>
    </source>
</reference>
<dbReference type="PaxDb" id="35128-Thaps24900"/>
<dbReference type="InParanoid" id="B8CCP2"/>
<dbReference type="AlphaFoldDB" id="B8CCP2"/>
<sequence length="597" mass="68016">MSREEMLYLPDFESDAVRLVNSLQSKRQSSASADDTGDNATTEEDDKPTLSPQMKQQMVNELINARIDALSGLFRPRCSNYDVLAATDVNRSSMKVRASDLTDAQLVDWVLNGACGERFLEKYGLSDKAHVEGDIVANGFGHANVRTTNNSIYDVQSIHQQYIQRRQDQRSMVQSYLQSARQRGRFPLLHDEDVLNNAQALHVDRYGRLVRRQSQQQQPAVDGENRQANANGMQEGEDELEDASNCFWRDKAIADLWRRNKLNGISISTIAVISQEGFMPTQPAATANQQLPVNNMAQHNPPFLPLQHHNQQAIRNLTEQMERDATAAIARALERYRLQEHQSWMRRDASMDDGMRHNDDGEGEDVYELVEIPLVRREHVNNQTRQLHFWPFNRHRRDGDANNNEADNVQEANAPQIGVEAANNELRRRREQQHQRHQRNHRAEHNHVGGGGWLDLRLAFRRICFAVLTVAAAFACTMLQGLHPVDFGDDAVVYMDGAEIINGLWFSGLLGPHFHGHHHRNTGVSSLSTLRTTRWRGREVQNDPFAQIERFFNLIYDESYRQETTNDNFMSGLEIAADPESDGGDHKLKPMSCKDPS</sequence>
<protein>
    <submittedName>
        <fullName evidence="2">Uncharacterized protein</fullName>
    </submittedName>
</protein>
<feature type="region of interest" description="Disordered" evidence="1">
    <location>
        <begin position="212"/>
        <end position="238"/>
    </location>
</feature>
<dbReference type="EMBL" id="CM000649">
    <property type="protein sequence ID" value="EED88812.1"/>
    <property type="molecule type" value="Genomic_DNA"/>
</dbReference>
<dbReference type="KEGG" id="tps:THAPSDRAFT_24900"/>
<feature type="compositionally biased region" description="Acidic residues" evidence="1">
    <location>
        <begin position="35"/>
        <end position="46"/>
    </location>
</feature>
<feature type="region of interest" description="Disordered" evidence="1">
    <location>
        <begin position="23"/>
        <end position="52"/>
    </location>
</feature>
<gene>
    <name evidence="2" type="ORF">THAPSDRAFT_24900</name>
</gene>
<accession>B8CCP2</accession>
<dbReference type="HOGENOM" id="CLU_457530_0_0_1"/>